<dbReference type="SUPFAM" id="SSF141868">
    <property type="entry name" value="EAL domain-like"/>
    <property type="match status" value="1"/>
</dbReference>
<dbReference type="SMART" id="SM00052">
    <property type="entry name" value="EAL"/>
    <property type="match status" value="1"/>
</dbReference>
<dbReference type="Gene3D" id="3.40.50.2300">
    <property type="match status" value="1"/>
</dbReference>
<dbReference type="PROSITE" id="PS50110">
    <property type="entry name" value="RESPONSE_REGULATORY"/>
    <property type="match status" value="1"/>
</dbReference>
<dbReference type="InterPro" id="IPR035919">
    <property type="entry name" value="EAL_sf"/>
</dbReference>
<dbReference type="PANTHER" id="PTHR33121:SF70">
    <property type="entry name" value="SIGNALING PROTEIN YKOW"/>
    <property type="match status" value="1"/>
</dbReference>
<evidence type="ECO:0000256" key="1">
    <source>
        <dbReference type="PROSITE-ProRule" id="PRU00169"/>
    </source>
</evidence>
<dbReference type="InterPro" id="IPR021800">
    <property type="entry name" value="DUF3369"/>
</dbReference>
<dbReference type="Gene3D" id="3.30.70.270">
    <property type="match status" value="1"/>
</dbReference>
<dbReference type="InterPro" id="IPR050706">
    <property type="entry name" value="Cyclic-di-GMP_PDE-like"/>
</dbReference>
<dbReference type="PROSITE" id="PS50883">
    <property type="entry name" value="EAL"/>
    <property type="match status" value="1"/>
</dbReference>
<evidence type="ECO:0000313" key="5">
    <source>
        <dbReference type="EMBL" id="TDP32578.1"/>
    </source>
</evidence>
<dbReference type="OrthoDB" id="9813903at2"/>
<dbReference type="InterPro" id="IPR001789">
    <property type="entry name" value="Sig_transdc_resp-reg_receiver"/>
</dbReference>
<dbReference type="GO" id="GO:0071111">
    <property type="term" value="F:cyclic-guanylate-specific phosphodiesterase activity"/>
    <property type="evidence" value="ECO:0007669"/>
    <property type="project" value="InterPro"/>
</dbReference>
<keyword evidence="1" id="KW-0597">Phosphoprotein</keyword>
<protein>
    <submittedName>
        <fullName evidence="5">Response regulator receiver modulated diguanylate cyclase/phosphodiesterase</fullName>
    </submittedName>
</protein>
<accession>A0A4R6P477</accession>
<feature type="domain" description="GGDEF" evidence="4">
    <location>
        <begin position="344"/>
        <end position="472"/>
    </location>
</feature>
<dbReference type="SUPFAM" id="SSF55073">
    <property type="entry name" value="Nucleotide cyclase"/>
    <property type="match status" value="1"/>
</dbReference>
<dbReference type="Pfam" id="PF00563">
    <property type="entry name" value="EAL"/>
    <property type="match status" value="1"/>
</dbReference>
<feature type="domain" description="Response regulatory" evidence="2">
    <location>
        <begin position="28"/>
        <end position="152"/>
    </location>
</feature>
<name>A0A4R6P477_9GAMM</name>
<keyword evidence="6" id="KW-1185">Reference proteome</keyword>
<dbReference type="InterPro" id="IPR001633">
    <property type="entry name" value="EAL_dom"/>
</dbReference>
<feature type="domain" description="EAL" evidence="3">
    <location>
        <begin position="481"/>
        <end position="734"/>
    </location>
</feature>
<proteinExistence type="predicted"/>
<dbReference type="Pfam" id="PF00990">
    <property type="entry name" value="GGDEF"/>
    <property type="match status" value="1"/>
</dbReference>
<dbReference type="AlphaFoldDB" id="A0A4R6P477"/>
<dbReference type="CDD" id="cd01949">
    <property type="entry name" value="GGDEF"/>
    <property type="match status" value="1"/>
</dbReference>
<dbReference type="NCBIfam" id="TIGR00254">
    <property type="entry name" value="GGDEF"/>
    <property type="match status" value="1"/>
</dbReference>
<evidence type="ECO:0000259" key="2">
    <source>
        <dbReference type="PROSITE" id="PS50110"/>
    </source>
</evidence>
<dbReference type="SMART" id="SM00267">
    <property type="entry name" value="GGDEF"/>
    <property type="match status" value="1"/>
</dbReference>
<dbReference type="InterPro" id="IPR000160">
    <property type="entry name" value="GGDEF_dom"/>
</dbReference>
<reference evidence="5 6" key="1">
    <citation type="submission" date="2019-03" db="EMBL/GenBank/DDBJ databases">
        <title>Freshwater and sediment microbial communities from various areas in North America, analyzing microbe dynamics in response to fracking.</title>
        <authorList>
            <person name="Lamendella R."/>
        </authorList>
    </citation>
    <scope>NUCLEOTIDE SEQUENCE [LARGE SCALE GENOMIC DNA]</scope>
    <source>
        <strain evidence="5 6">18_TX</strain>
    </source>
</reference>
<dbReference type="SUPFAM" id="SSF52172">
    <property type="entry name" value="CheY-like"/>
    <property type="match status" value="1"/>
</dbReference>
<evidence type="ECO:0000259" key="4">
    <source>
        <dbReference type="PROSITE" id="PS50887"/>
    </source>
</evidence>
<sequence>MSSNHDEPLFLNDDPEELPGELTEGVWKLLIVDDDQEIHAVTKMALSDVIIANRTLEFLHAYSGEEALDALTDHDDIAMVLLDVVMETDDAGLNVARAIREELNNDEVRIVLRTGQPGYAPEESVVKSYDINDYKTKTELTRSRLLTTVFSAIRSYQQLRTINENRRGLRKIIHSASNLMEKYSIVNFSEGVVTQLASLLGLRAEGIVGARALDKDNEIIVLGAAGHFAGSINKTLRSLESQRIEQGVQRCLIERRHIQLEGATVFFIDGQEHQAAAYIETSESIENYDQELLEVFLANIAVGFENANLFEELRSAAYLDPLTGIANRAEFTRKLQQLSEYPNKSQVAAIVDIDHFSDVNDGLGQDVGNALLRSVALRLTEQLGKNIFVARIAADVFGLIGPVNLVSPQNLNELFKLPFRAGEHYIPLSITSGFTSGENPEQANGKGLLKQVYIALKNAKKNSFERFNYYRPYMEEETQRRLHMVRRLRADFAARKLEVWYQPQVDLNTGCIIGVESLLRWPQSDGSFISPAEFIPLAEYSGLIVDIGAWVIEEACQQIRRFNERDYNNIRIAVNVSVPQFRMRDFPELIEQQLNNHQVNADRLELEITESIVMEDPDFVADILYRLKQQGIHVAIDDFGVGFSSLSYLQKLPLDRLKIDKTFVHNSSQDSGRIIIETIVDMAHRLGLGIVAEGIEDQQQLEYFKRLKCAEAQGYYFARPMPAEQLMKLLERENGDCVSLSSSAASD</sequence>
<dbReference type="CDD" id="cd01948">
    <property type="entry name" value="EAL"/>
    <property type="match status" value="1"/>
</dbReference>
<evidence type="ECO:0000313" key="6">
    <source>
        <dbReference type="Proteomes" id="UP000295531"/>
    </source>
</evidence>
<comment type="caution">
    <text evidence="5">The sequence shown here is derived from an EMBL/GenBank/DDBJ whole genome shotgun (WGS) entry which is preliminary data.</text>
</comment>
<dbReference type="GO" id="GO:0000160">
    <property type="term" value="P:phosphorelay signal transduction system"/>
    <property type="evidence" value="ECO:0007669"/>
    <property type="project" value="InterPro"/>
</dbReference>
<dbReference type="Pfam" id="PF11849">
    <property type="entry name" value="DUF3369"/>
    <property type="match status" value="1"/>
</dbReference>
<dbReference type="EMBL" id="SNXI01000009">
    <property type="protein sequence ID" value="TDP32578.1"/>
    <property type="molecule type" value="Genomic_DNA"/>
</dbReference>
<dbReference type="Gene3D" id="3.20.20.450">
    <property type="entry name" value="EAL domain"/>
    <property type="match status" value="1"/>
</dbReference>
<feature type="modified residue" description="4-aspartylphosphate" evidence="1">
    <location>
        <position position="83"/>
    </location>
</feature>
<dbReference type="PROSITE" id="PS50887">
    <property type="entry name" value="GGDEF"/>
    <property type="match status" value="1"/>
</dbReference>
<evidence type="ECO:0000259" key="3">
    <source>
        <dbReference type="PROSITE" id="PS50883"/>
    </source>
</evidence>
<gene>
    <name evidence="5" type="ORF">DEU29_1097</name>
</gene>
<dbReference type="SMART" id="SM00448">
    <property type="entry name" value="REC"/>
    <property type="match status" value="1"/>
</dbReference>
<organism evidence="5 6">
    <name type="scientific">Idiomarina aquatica</name>
    <dbReference type="NCBI Taxonomy" id="1327752"/>
    <lineage>
        <taxon>Bacteria</taxon>
        <taxon>Pseudomonadati</taxon>
        <taxon>Pseudomonadota</taxon>
        <taxon>Gammaproteobacteria</taxon>
        <taxon>Alteromonadales</taxon>
        <taxon>Idiomarinaceae</taxon>
        <taxon>Idiomarina</taxon>
    </lineage>
</organism>
<dbReference type="PANTHER" id="PTHR33121">
    <property type="entry name" value="CYCLIC DI-GMP PHOSPHODIESTERASE PDEF"/>
    <property type="match status" value="1"/>
</dbReference>
<dbReference type="InterPro" id="IPR043128">
    <property type="entry name" value="Rev_trsase/Diguanyl_cyclase"/>
</dbReference>
<dbReference type="InterPro" id="IPR029787">
    <property type="entry name" value="Nucleotide_cyclase"/>
</dbReference>
<dbReference type="Proteomes" id="UP000295531">
    <property type="component" value="Unassembled WGS sequence"/>
</dbReference>
<dbReference type="RefSeq" id="WP_133539833.1">
    <property type="nucleotide sequence ID" value="NZ_SNXI01000009.1"/>
</dbReference>
<dbReference type="InterPro" id="IPR011006">
    <property type="entry name" value="CheY-like_superfamily"/>
</dbReference>